<gene>
    <name evidence="4" type="ORF">Arub01_50360</name>
</gene>
<evidence type="ECO:0000256" key="3">
    <source>
        <dbReference type="SAM" id="SignalP"/>
    </source>
</evidence>
<evidence type="ECO:0000256" key="1">
    <source>
        <dbReference type="SAM" id="MobiDB-lite"/>
    </source>
</evidence>
<proteinExistence type="predicted"/>
<keyword evidence="3" id="KW-0732">Signal</keyword>
<comment type="caution">
    <text evidence="4">The sequence shown here is derived from an EMBL/GenBank/DDBJ whole genome shotgun (WGS) entry which is preliminary data.</text>
</comment>
<evidence type="ECO:0000256" key="2">
    <source>
        <dbReference type="SAM" id="Phobius"/>
    </source>
</evidence>
<sequence length="265" mass="26028">MRATQAVRTALMTGAMLCGTVPIVQATAAHADDLAIEPRVVRPGQRVTVTGTCTDADDLVRVTGAARGVGAVRDGWFSVNALVNDALAGSHVLRARCAESRRALAGRLDVRPVDDDGDPGPDHEGDGFGREDEFGHEGDHGGHDKDKGKHAGGGLFKQEKVVIGDFEEKKKGGGGFVGGGVGGGGVGGGGVGGGGVGGGGGGVGAGGPGVVGRGPSPTPRGYVAAGGGGTQGPEVPWLPAGVVLLVTAAGIGGTVLIRSRARARA</sequence>
<keyword evidence="2" id="KW-0472">Membrane</keyword>
<feature type="signal peptide" evidence="3">
    <location>
        <begin position="1"/>
        <end position="31"/>
    </location>
</feature>
<dbReference type="RefSeq" id="WP_169803789.1">
    <property type="nucleotide sequence ID" value="NZ_BSRZ01000017.1"/>
</dbReference>
<dbReference type="EMBL" id="BSRZ01000017">
    <property type="protein sequence ID" value="GLW66792.1"/>
    <property type="molecule type" value="Genomic_DNA"/>
</dbReference>
<evidence type="ECO:0000313" key="5">
    <source>
        <dbReference type="Proteomes" id="UP001165124"/>
    </source>
</evidence>
<keyword evidence="5" id="KW-1185">Reference proteome</keyword>
<name>A0A9W6Q206_9ACTN</name>
<reference evidence="4" key="1">
    <citation type="submission" date="2023-02" db="EMBL/GenBank/DDBJ databases">
        <title>Actinomadura rubrobrunea NBRC 14622.</title>
        <authorList>
            <person name="Ichikawa N."/>
            <person name="Sato H."/>
            <person name="Tonouchi N."/>
        </authorList>
    </citation>
    <scope>NUCLEOTIDE SEQUENCE</scope>
    <source>
        <strain evidence="4">NBRC 14622</strain>
    </source>
</reference>
<protein>
    <recommendedName>
        <fullName evidence="6">SH3 domain-containing protein</fullName>
    </recommendedName>
</protein>
<evidence type="ECO:0000313" key="4">
    <source>
        <dbReference type="EMBL" id="GLW66792.1"/>
    </source>
</evidence>
<feature type="chain" id="PRO_5040772290" description="SH3 domain-containing protein" evidence="3">
    <location>
        <begin position="32"/>
        <end position="265"/>
    </location>
</feature>
<dbReference type="Proteomes" id="UP001165124">
    <property type="component" value="Unassembled WGS sequence"/>
</dbReference>
<feature type="region of interest" description="Disordered" evidence="1">
    <location>
        <begin position="109"/>
        <end position="154"/>
    </location>
</feature>
<organism evidence="4 5">
    <name type="scientific">Actinomadura rubrobrunea</name>
    <dbReference type="NCBI Taxonomy" id="115335"/>
    <lineage>
        <taxon>Bacteria</taxon>
        <taxon>Bacillati</taxon>
        <taxon>Actinomycetota</taxon>
        <taxon>Actinomycetes</taxon>
        <taxon>Streptosporangiales</taxon>
        <taxon>Thermomonosporaceae</taxon>
        <taxon>Actinomadura</taxon>
    </lineage>
</organism>
<evidence type="ECO:0008006" key="6">
    <source>
        <dbReference type="Google" id="ProtNLM"/>
    </source>
</evidence>
<accession>A0A9W6Q206</accession>
<keyword evidence="2" id="KW-1133">Transmembrane helix</keyword>
<dbReference type="AlphaFoldDB" id="A0A9W6Q206"/>
<keyword evidence="2" id="KW-0812">Transmembrane</keyword>
<feature type="transmembrane region" description="Helical" evidence="2">
    <location>
        <begin position="237"/>
        <end position="257"/>
    </location>
</feature>
<feature type="compositionally biased region" description="Basic and acidic residues" evidence="1">
    <location>
        <begin position="109"/>
        <end position="149"/>
    </location>
</feature>